<accession>M0LPW9</accession>
<sequence>MLREVTHYEMTAATRDRGGIDVVGGERRRKRAEQVPEGLERVEHLAVARRLHTPARDDVAPVRAMGAGGTNELSMSCERVVEGLPERDGLRSGEFVRATGDRNRHRTRSPSDRYLIARGFLDHERGNSKAYRPLGAART</sequence>
<dbReference type="AlphaFoldDB" id="M0LPW9"/>
<name>M0LPW9_9EURY</name>
<evidence type="ECO:0000313" key="2">
    <source>
        <dbReference type="Proteomes" id="UP000011566"/>
    </source>
</evidence>
<dbReference type="PATRIC" id="fig|1132509.6.peg.3967"/>
<gene>
    <name evidence="1" type="ORF">C447_17112</name>
</gene>
<proteinExistence type="predicted"/>
<dbReference type="EMBL" id="AOMB01000044">
    <property type="protein sequence ID" value="EMA35511.1"/>
    <property type="molecule type" value="Genomic_DNA"/>
</dbReference>
<evidence type="ECO:0000313" key="1">
    <source>
        <dbReference type="EMBL" id="EMA35511.1"/>
    </source>
</evidence>
<protein>
    <submittedName>
        <fullName evidence="1">Uncharacterized protein</fullName>
    </submittedName>
</protein>
<comment type="caution">
    <text evidence="1">The sequence shown here is derived from an EMBL/GenBank/DDBJ whole genome shotgun (WGS) entry which is preliminary data.</text>
</comment>
<organism evidence="1 2">
    <name type="scientific">Halococcus hamelinensis 100A6</name>
    <dbReference type="NCBI Taxonomy" id="1132509"/>
    <lineage>
        <taxon>Archaea</taxon>
        <taxon>Methanobacteriati</taxon>
        <taxon>Methanobacteriota</taxon>
        <taxon>Stenosarchaea group</taxon>
        <taxon>Halobacteria</taxon>
        <taxon>Halobacteriales</taxon>
        <taxon>Halococcaceae</taxon>
        <taxon>Halococcus</taxon>
    </lineage>
</organism>
<dbReference type="Proteomes" id="UP000011566">
    <property type="component" value="Unassembled WGS sequence"/>
</dbReference>
<reference evidence="1 2" key="1">
    <citation type="journal article" date="2014" name="PLoS Genet.">
        <title>Phylogenetically driven sequencing of extremely halophilic archaea reveals strategies for static and dynamic osmo-response.</title>
        <authorList>
            <person name="Becker E.A."/>
            <person name="Seitzer P.M."/>
            <person name="Tritt A."/>
            <person name="Larsen D."/>
            <person name="Krusor M."/>
            <person name="Yao A.I."/>
            <person name="Wu D."/>
            <person name="Madern D."/>
            <person name="Eisen J.A."/>
            <person name="Darling A.E."/>
            <person name="Facciotti M.T."/>
        </authorList>
    </citation>
    <scope>NUCLEOTIDE SEQUENCE [LARGE SCALE GENOMIC DNA]</scope>
    <source>
        <strain evidence="1 2">100A6</strain>
    </source>
</reference>
<keyword evidence="2" id="KW-1185">Reference proteome</keyword>